<evidence type="ECO:0000313" key="2">
    <source>
        <dbReference type="Proteomes" id="UP001364472"/>
    </source>
</evidence>
<organism evidence="1 2">
    <name type="scientific">Denitratimonas tolerans</name>
    <dbReference type="NCBI Taxonomy" id="1338420"/>
    <lineage>
        <taxon>Bacteria</taxon>
        <taxon>Pseudomonadati</taxon>
        <taxon>Pseudomonadota</taxon>
        <taxon>Gammaproteobacteria</taxon>
        <taxon>Lysobacterales</taxon>
        <taxon>Lysobacteraceae</taxon>
        <taxon>Denitratimonas</taxon>
    </lineage>
</organism>
<proteinExistence type="predicted"/>
<reference evidence="1 2" key="1">
    <citation type="journal article" date="2016" name="Antonie Van Leeuwenhoek">
        <title>Denitratimonas tolerans gen. nov., sp. nov., a denitrifying bacterium isolated from a bioreactor for tannery wastewater treatment.</title>
        <authorList>
            <person name="Han S.I."/>
            <person name="Kim J.O."/>
            <person name="Lee Y.R."/>
            <person name="Ekpeghere K.I."/>
            <person name="Koh S.C."/>
            <person name="Whang K.S."/>
        </authorList>
    </citation>
    <scope>NUCLEOTIDE SEQUENCE [LARGE SCALE GENOMIC DNA]</scope>
    <source>
        <strain evidence="1 2">KACC 17565</strain>
    </source>
</reference>
<protein>
    <submittedName>
        <fullName evidence="1">Uncharacterized protein</fullName>
    </submittedName>
</protein>
<dbReference type="EMBL" id="JBBDHC010000037">
    <property type="protein sequence ID" value="MEJ1250660.1"/>
    <property type="molecule type" value="Genomic_DNA"/>
</dbReference>
<accession>A0AAW9R4H4</accession>
<comment type="caution">
    <text evidence="1">The sequence shown here is derived from an EMBL/GenBank/DDBJ whole genome shotgun (WGS) entry which is preliminary data.</text>
</comment>
<dbReference type="RefSeq" id="WP_337336359.1">
    <property type="nucleotide sequence ID" value="NZ_JBBDHC010000037.1"/>
</dbReference>
<dbReference type="Proteomes" id="UP001364472">
    <property type="component" value="Unassembled WGS sequence"/>
</dbReference>
<gene>
    <name evidence="1" type="ORF">WB794_13435</name>
</gene>
<evidence type="ECO:0000313" key="1">
    <source>
        <dbReference type="EMBL" id="MEJ1250660.1"/>
    </source>
</evidence>
<dbReference type="AlphaFoldDB" id="A0AAW9R4H4"/>
<sequence length="208" mass="22773">MAAAGGCAMASHHGLLSDERLESLVASAGVQSPWHIEQEQLRDDDESDWFVYAYEEPKNIYPAICATRVHGFGVRGRRSDPEIVRHQEEWQLAFRKCEGATLEDFRPVTGEASEQELSELIGLIRASIPVLGGSPGLLKFQTADLPTFFEKIVLENVVSIVRTAASGVTITFSARELSPELLGVRISPREGGAPDVFVFRASGPHPLM</sequence>
<keyword evidence="2" id="KW-1185">Reference proteome</keyword>
<name>A0AAW9R4H4_9GAMM</name>